<evidence type="ECO:0000256" key="7">
    <source>
        <dbReference type="ARBA" id="ARBA00031658"/>
    </source>
</evidence>
<sequence length="454" mass="48686">MSGKALSLVNLPLPDTDLPLHERLADAIETAILRGNIKPGQRLPTHREISRSFDVAIGTVTKAIDSLSRRGIVRGEVGRGTFVQDTRPFREARVIDLSVNGPPQVVKPEIMAAAAERAARYVAGLPNGGYASLTGPADQRATLAEWLGRGRLEGLAPDDLILCVGAQQGISLCLADLADLSPAVATEGATFNGVMTAAAVLGMTVLPVRYDDEGMLPDDLDRVLGQGKCRIVYTTPVCQNPLGFETGLQRRKDILAVCRKHEAFIVEDDIYGFYGTKGAPTYKALAPETVYYVTSLSKILSPVLRAGILVPPKDRRKRVAMRLRADVWGASSLALGTGCALIEMGADVSAAEFLKAEARERLKLAADIIDLPPLPMPEGAPHVWLPMPMLEAEKLARRATEHHVRLTPPDSMVVEGSGVGGIRLCVLAPLGRTDLERALRTIASLIANPEEAVV</sequence>
<comment type="caution">
    <text evidence="9">The sequence shown here is derived from an EMBL/GenBank/DDBJ whole genome shotgun (WGS) entry which is preliminary data.</text>
</comment>
<keyword evidence="10" id="KW-1185">Reference proteome</keyword>
<dbReference type="SUPFAM" id="SSF46785">
    <property type="entry name" value="Winged helix' DNA-binding domain"/>
    <property type="match status" value="1"/>
</dbReference>
<dbReference type="GO" id="GO:0003677">
    <property type="term" value="F:DNA binding"/>
    <property type="evidence" value="ECO:0007669"/>
    <property type="project" value="UniProtKB-KW"/>
</dbReference>
<dbReference type="SMART" id="SM00345">
    <property type="entry name" value="HTH_GNTR"/>
    <property type="match status" value="1"/>
</dbReference>
<dbReference type="EMBL" id="WURB01000007">
    <property type="protein sequence ID" value="MXQ12257.1"/>
    <property type="molecule type" value="Genomic_DNA"/>
</dbReference>
<dbReference type="RefSeq" id="WP_160884836.1">
    <property type="nucleotide sequence ID" value="NZ_WURB01000007.1"/>
</dbReference>
<dbReference type="OrthoDB" id="9804020at2"/>
<evidence type="ECO:0000259" key="8">
    <source>
        <dbReference type="PROSITE" id="PS50949"/>
    </source>
</evidence>
<dbReference type="CDD" id="cd00609">
    <property type="entry name" value="AAT_like"/>
    <property type="match status" value="1"/>
</dbReference>
<dbReference type="PROSITE" id="PS50949">
    <property type="entry name" value="HTH_GNTR"/>
    <property type="match status" value="1"/>
</dbReference>
<keyword evidence="3" id="KW-0663">Pyridoxal phosphate</keyword>
<keyword evidence="4" id="KW-0805">Transcription regulation</keyword>
<feature type="domain" description="HTH gntR-type" evidence="8">
    <location>
        <begin position="18"/>
        <end position="86"/>
    </location>
</feature>
<evidence type="ECO:0000313" key="9">
    <source>
        <dbReference type="EMBL" id="MXQ12257.1"/>
    </source>
</evidence>
<organism evidence="9 10">
    <name type="scientific">Microvirga makkahensis</name>
    <dbReference type="NCBI Taxonomy" id="1128670"/>
    <lineage>
        <taxon>Bacteria</taxon>
        <taxon>Pseudomonadati</taxon>
        <taxon>Pseudomonadota</taxon>
        <taxon>Alphaproteobacteria</taxon>
        <taxon>Hyphomicrobiales</taxon>
        <taxon>Methylobacteriaceae</taxon>
        <taxon>Microvirga</taxon>
    </lineage>
</organism>
<dbReference type="InterPro" id="IPR015424">
    <property type="entry name" value="PyrdxlP-dep_Trfase"/>
</dbReference>
<accession>A0A7X3SPA3</accession>
<evidence type="ECO:0000256" key="3">
    <source>
        <dbReference type="ARBA" id="ARBA00022898"/>
    </source>
</evidence>
<dbReference type="Pfam" id="PF00392">
    <property type="entry name" value="GntR"/>
    <property type="match status" value="1"/>
</dbReference>
<dbReference type="PANTHER" id="PTHR46577">
    <property type="entry name" value="HTH-TYPE TRANSCRIPTIONAL REGULATORY PROTEIN GABR"/>
    <property type="match status" value="1"/>
</dbReference>
<dbReference type="GO" id="GO:0030170">
    <property type="term" value="F:pyridoxal phosphate binding"/>
    <property type="evidence" value="ECO:0007669"/>
    <property type="project" value="InterPro"/>
</dbReference>
<dbReference type="Gene3D" id="3.40.640.10">
    <property type="entry name" value="Type I PLP-dependent aspartate aminotransferase-like (Major domain)"/>
    <property type="match status" value="1"/>
</dbReference>
<keyword evidence="9" id="KW-0032">Aminotransferase</keyword>
<dbReference type="InterPro" id="IPR000524">
    <property type="entry name" value="Tscrpt_reg_HTH_GntR"/>
</dbReference>
<keyword evidence="6" id="KW-0804">Transcription</keyword>
<dbReference type="PANTHER" id="PTHR46577:SF1">
    <property type="entry name" value="HTH-TYPE TRANSCRIPTIONAL REGULATORY PROTEIN GABR"/>
    <property type="match status" value="1"/>
</dbReference>
<dbReference type="CDD" id="cd07377">
    <property type="entry name" value="WHTH_GntR"/>
    <property type="match status" value="1"/>
</dbReference>
<evidence type="ECO:0000256" key="1">
    <source>
        <dbReference type="ARBA" id="ARBA00005384"/>
    </source>
</evidence>
<keyword evidence="5" id="KW-0238">DNA-binding</keyword>
<dbReference type="AlphaFoldDB" id="A0A7X3SPA3"/>
<evidence type="ECO:0000313" key="10">
    <source>
        <dbReference type="Proteomes" id="UP000436483"/>
    </source>
</evidence>
<evidence type="ECO:0000256" key="4">
    <source>
        <dbReference type="ARBA" id="ARBA00023015"/>
    </source>
</evidence>
<dbReference type="SUPFAM" id="SSF53383">
    <property type="entry name" value="PLP-dependent transferases"/>
    <property type="match status" value="1"/>
</dbReference>
<comment type="similarity">
    <text evidence="1">In the C-terminal section; belongs to the class-I pyridoxal-phosphate-dependent aminotransferase family.</text>
</comment>
<dbReference type="GO" id="GO:0008483">
    <property type="term" value="F:transaminase activity"/>
    <property type="evidence" value="ECO:0007669"/>
    <property type="project" value="UniProtKB-KW"/>
</dbReference>
<reference evidence="9 10" key="2">
    <citation type="submission" date="2020-01" db="EMBL/GenBank/DDBJ databases">
        <title>Microvirga sp. nov., an arsenate reduction bacterium isolated from Tibet hotspring sediments.</title>
        <authorList>
            <person name="Xian W.-D."/>
            <person name="Li W.-J."/>
        </authorList>
    </citation>
    <scope>NUCLEOTIDE SEQUENCE [LARGE SCALE GENOMIC DNA]</scope>
    <source>
        <strain evidence="9 10">KCTC 23863</strain>
    </source>
</reference>
<dbReference type="InterPro" id="IPR036388">
    <property type="entry name" value="WH-like_DNA-bd_sf"/>
</dbReference>
<dbReference type="InterPro" id="IPR036390">
    <property type="entry name" value="WH_DNA-bd_sf"/>
</dbReference>
<dbReference type="GO" id="GO:0003700">
    <property type="term" value="F:DNA-binding transcription factor activity"/>
    <property type="evidence" value="ECO:0007669"/>
    <property type="project" value="InterPro"/>
</dbReference>
<reference evidence="9 10" key="1">
    <citation type="submission" date="2019-12" db="EMBL/GenBank/DDBJ databases">
        <authorList>
            <person name="Yuan C.-G."/>
        </authorList>
    </citation>
    <scope>NUCLEOTIDE SEQUENCE [LARGE SCALE GENOMIC DNA]</scope>
    <source>
        <strain evidence="9 10">KCTC 23863</strain>
    </source>
</reference>
<dbReference type="InterPro" id="IPR015422">
    <property type="entry name" value="PyrdxlP-dep_Trfase_small"/>
</dbReference>
<dbReference type="Pfam" id="PF00155">
    <property type="entry name" value="Aminotran_1_2"/>
    <property type="match status" value="1"/>
</dbReference>
<evidence type="ECO:0000256" key="2">
    <source>
        <dbReference type="ARBA" id="ARBA00016004"/>
    </source>
</evidence>
<dbReference type="InterPro" id="IPR004839">
    <property type="entry name" value="Aminotransferase_I/II_large"/>
</dbReference>
<dbReference type="Gene3D" id="3.90.1150.10">
    <property type="entry name" value="Aspartate Aminotransferase, domain 1"/>
    <property type="match status" value="1"/>
</dbReference>
<dbReference type="InterPro" id="IPR051446">
    <property type="entry name" value="HTH_trans_reg/aminotransferase"/>
</dbReference>
<gene>
    <name evidence="9" type="ORF">GR328_12440</name>
</gene>
<evidence type="ECO:0000256" key="5">
    <source>
        <dbReference type="ARBA" id="ARBA00023125"/>
    </source>
</evidence>
<protein>
    <recommendedName>
        <fullName evidence="2">8-amino-7-oxononanoate synthase</fullName>
    </recommendedName>
    <alternativeName>
        <fullName evidence="7">Alpha-oxoamine synthase</fullName>
    </alternativeName>
</protein>
<proteinExistence type="inferred from homology"/>
<evidence type="ECO:0000256" key="6">
    <source>
        <dbReference type="ARBA" id="ARBA00023163"/>
    </source>
</evidence>
<dbReference type="Proteomes" id="UP000436483">
    <property type="component" value="Unassembled WGS sequence"/>
</dbReference>
<dbReference type="InterPro" id="IPR015421">
    <property type="entry name" value="PyrdxlP-dep_Trfase_major"/>
</dbReference>
<name>A0A7X3SPA3_9HYPH</name>
<dbReference type="Gene3D" id="1.10.10.10">
    <property type="entry name" value="Winged helix-like DNA-binding domain superfamily/Winged helix DNA-binding domain"/>
    <property type="match status" value="1"/>
</dbReference>
<keyword evidence="9" id="KW-0808">Transferase</keyword>